<evidence type="ECO:0000313" key="3">
    <source>
        <dbReference type="Proteomes" id="UP000323426"/>
    </source>
</evidence>
<evidence type="ECO:0000313" key="2">
    <source>
        <dbReference type="EMBL" id="KAA5544140.1"/>
    </source>
</evidence>
<evidence type="ECO:0000256" key="1">
    <source>
        <dbReference type="SAM" id="Phobius"/>
    </source>
</evidence>
<feature type="transmembrane region" description="Helical" evidence="1">
    <location>
        <begin position="96"/>
        <end position="114"/>
    </location>
</feature>
<comment type="caution">
    <text evidence="2">The sequence shown here is derived from an EMBL/GenBank/DDBJ whole genome shotgun (WGS) entry which is preliminary data.</text>
</comment>
<name>A0A5M6DCM8_9BACT</name>
<proteinExistence type="predicted"/>
<gene>
    <name evidence="2" type="ORF">F0145_14590</name>
</gene>
<organism evidence="2 3">
    <name type="scientific">Adhaeribacter rhizoryzae</name>
    <dbReference type="NCBI Taxonomy" id="2607907"/>
    <lineage>
        <taxon>Bacteria</taxon>
        <taxon>Pseudomonadati</taxon>
        <taxon>Bacteroidota</taxon>
        <taxon>Cytophagia</taxon>
        <taxon>Cytophagales</taxon>
        <taxon>Hymenobacteraceae</taxon>
        <taxon>Adhaeribacter</taxon>
    </lineage>
</organism>
<feature type="transmembrane region" description="Helical" evidence="1">
    <location>
        <begin position="66"/>
        <end position="84"/>
    </location>
</feature>
<protein>
    <submittedName>
        <fullName evidence="2">DUF4293 family protein</fullName>
    </submittedName>
</protein>
<dbReference type="EMBL" id="VWSF01000011">
    <property type="protein sequence ID" value="KAA5544140.1"/>
    <property type="molecule type" value="Genomic_DNA"/>
</dbReference>
<dbReference type="RefSeq" id="WP_150089171.1">
    <property type="nucleotide sequence ID" value="NZ_VWSF01000011.1"/>
</dbReference>
<feature type="transmembrane region" description="Helical" evidence="1">
    <location>
        <begin position="7"/>
        <end position="27"/>
    </location>
</feature>
<reference evidence="2 3" key="1">
    <citation type="submission" date="2019-09" db="EMBL/GenBank/DDBJ databases">
        <title>Genome sequence and assembly of Adhaeribacter sp.</title>
        <authorList>
            <person name="Chhetri G."/>
        </authorList>
    </citation>
    <scope>NUCLEOTIDE SEQUENCE [LARGE SCALE GENOMIC DNA]</scope>
    <source>
        <strain evidence="2 3">DK36</strain>
    </source>
</reference>
<keyword evidence="1" id="KW-0812">Transmembrane</keyword>
<dbReference type="Pfam" id="PF14126">
    <property type="entry name" value="DUF4293"/>
    <property type="match status" value="1"/>
</dbReference>
<sequence length="165" mass="18225">MIQRIQSVFLLILVIAMVSLLFLPLWAKTNPDNNQEVVLTAFSLSTQAVTPTDAASTIGTINRNTIAIGGLAIVIALVALYEIFQFKNRFTQIKLGLLNSLLLAALIGTIFYYSSYEGDALIKTTTPGKYQAGFYLPLLGLVVNSLANRFIKRDEDLVRSVDRLR</sequence>
<dbReference type="AlphaFoldDB" id="A0A5M6DCM8"/>
<keyword evidence="3" id="KW-1185">Reference proteome</keyword>
<keyword evidence="1" id="KW-0472">Membrane</keyword>
<keyword evidence="1" id="KW-1133">Transmembrane helix</keyword>
<accession>A0A5M6DCM8</accession>
<dbReference type="InterPro" id="IPR025635">
    <property type="entry name" value="DUF4293"/>
</dbReference>
<feature type="transmembrane region" description="Helical" evidence="1">
    <location>
        <begin position="134"/>
        <end position="151"/>
    </location>
</feature>
<dbReference type="Proteomes" id="UP000323426">
    <property type="component" value="Unassembled WGS sequence"/>
</dbReference>